<feature type="active site" evidence="9">
    <location>
        <position position="135"/>
    </location>
</feature>
<dbReference type="EMBL" id="PEUY01000024">
    <property type="protein sequence ID" value="PIV11182.1"/>
    <property type="molecule type" value="Genomic_DNA"/>
</dbReference>
<evidence type="ECO:0000256" key="3">
    <source>
        <dbReference type="ARBA" id="ARBA00017473"/>
    </source>
</evidence>
<proteinExistence type="inferred from homology"/>
<reference evidence="13" key="1">
    <citation type="submission" date="2017-09" db="EMBL/GenBank/DDBJ databases">
        <title>Depth-based differentiation of microbial function through sediment-hosted aquifers and enrichment of novel symbionts in the deep terrestrial subsurface.</title>
        <authorList>
            <person name="Probst A.J."/>
            <person name="Ladd B."/>
            <person name="Jarett J.K."/>
            <person name="Geller-Mcgrath D.E."/>
            <person name="Sieber C.M.K."/>
            <person name="Emerson J.B."/>
            <person name="Anantharaman K."/>
            <person name="Thomas B.C."/>
            <person name="Malmstrom R."/>
            <person name="Stieglmeier M."/>
            <person name="Klingl A."/>
            <person name="Woyke T."/>
            <person name="Ryan C.M."/>
            <person name="Banfield J.F."/>
        </authorList>
    </citation>
    <scope>NUCLEOTIDE SEQUENCE [LARGE SCALE GENOMIC DNA]</scope>
</reference>
<sequence>MIKEKAWAKLNLNLHLIPKKLKNDLYPVRFINCQINLFDELSFKSINKNVEIVCDNNNFKKEENLVYRTAILLKKLIKDQNLGAKIYFKKNIPIKTGLAGGSADAAATITGLSKLWQIKLDQNQLDYLAHELGKDVYYCLRGGLCQIEGDGSKVISLASKLSKLWLVIITPEEKKPSTAWMYNNLDINNIGKNQSKLEKIKQAIKFGNKKEILENLHNDFEPLAVKCCPKITSIKSDLINNDALDTLLAGSGFSIVGFFDSKNEAVNAFNNLKVKYKNIFYASTK</sequence>
<dbReference type="GO" id="GO:0050515">
    <property type="term" value="F:4-(cytidine 5'-diphospho)-2-C-methyl-D-erythritol kinase activity"/>
    <property type="evidence" value="ECO:0007669"/>
    <property type="project" value="UniProtKB-UniRule"/>
</dbReference>
<evidence type="ECO:0000256" key="4">
    <source>
        <dbReference type="ARBA" id="ARBA00022679"/>
    </source>
</evidence>
<evidence type="ECO:0000259" key="10">
    <source>
        <dbReference type="Pfam" id="PF00288"/>
    </source>
</evidence>
<dbReference type="InterPro" id="IPR004424">
    <property type="entry name" value="IspE"/>
</dbReference>
<dbReference type="AlphaFoldDB" id="A0A2M7BXA5"/>
<organism evidence="12 13">
    <name type="scientific">Candidatus Roizmanbacteria bacterium CG03_land_8_20_14_0_80_35_26</name>
    <dbReference type="NCBI Taxonomy" id="1974845"/>
    <lineage>
        <taxon>Bacteria</taxon>
        <taxon>Candidatus Roizmaniibacteriota</taxon>
    </lineage>
</organism>
<dbReference type="InterPro" id="IPR006204">
    <property type="entry name" value="GHMP_kinase_N_dom"/>
</dbReference>
<dbReference type="InterPro" id="IPR020568">
    <property type="entry name" value="Ribosomal_Su5_D2-typ_SF"/>
</dbReference>
<keyword evidence="9" id="KW-0414">Isoprene biosynthesis</keyword>
<dbReference type="UniPathway" id="UPA00056">
    <property type="reaction ID" value="UER00094"/>
</dbReference>
<dbReference type="GO" id="GO:0005524">
    <property type="term" value="F:ATP binding"/>
    <property type="evidence" value="ECO:0007669"/>
    <property type="project" value="UniProtKB-UniRule"/>
</dbReference>
<comment type="similarity">
    <text evidence="1 9">Belongs to the GHMP kinase family. IspE subfamily.</text>
</comment>
<comment type="caution">
    <text evidence="12">The sequence shown here is derived from an EMBL/GenBank/DDBJ whole genome shotgun (WGS) entry which is preliminary data.</text>
</comment>
<evidence type="ECO:0000256" key="7">
    <source>
        <dbReference type="ARBA" id="ARBA00022840"/>
    </source>
</evidence>
<evidence type="ECO:0000256" key="9">
    <source>
        <dbReference type="HAMAP-Rule" id="MF_00061"/>
    </source>
</evidence>
<dbReference type="Gene3D" id="3.30.70.890">
    <property type="entry name" value="GHMP kinase, C-terminal domain"/>
    <property type="match status" value="1"/>
</dbReference>
<dbReference type="InterPro" id="IPR013750">
    <property type="entry name" value="GHMP_kinase_C_dom"/>
</dbReference>
<evidence type="ECO:0000256" key="8">
    <source>
        <dbReference type="ARBA" id="ARBA00032554"/>
    </source>
</evidence>
<dbReference type="PANTHER" id="PTHR43527">
    <property type="entry name" value="4-DIPHOSPHOCYTIDYL-2-C-METHYL-D-ERYTHRITOL KINASE, CHLOROPLASTIC"/>
    <property type="match status" value="1"/>
</dbReference>
<dbReference type="GO" id="GO:0019288">
    <property type="term" value="P:isopentenyl diphosphate biosynthetic process, methylerythritol 4-phosphate pathway"/>
    <property type="evidence" value="ECO:0007669"/>
    <property type="project" value="UniProtKB-UniRule"/>
</dbReference>
<feature type="domain" description="GHMP kinase C-terminal" evidence="11">
    <location>
        <begin position="208"/>
        <end position="276"/>
    </location>
</feature>
<dbReference type="NCBIfam" id="TIGR00154">
    <property type="entry name" value="ispE"/>
    <property type="match status" value="1"/>
</dbReference>
<dbReference type="SUPFAM" id="SSF54211">
    <property type="entry name" value="Ribosomal protein S5 domain 2-like"/>
    <property type="match status" value="1"/>
</dbReference>
<evidence type="ECO:0000256" key="6">
    <source>
        <dbReference type="ARBA" id="ARBA00022777"/>
    </source>
</evidence>
<evidence type="ECO:0000256" key="5">
    <source>
        <dbReference type="ARBA" id="ARBA00022741"/>
    </source>
</evidence>
<comment type="caution">
    <text evidence="9">Lacks conserved residue(s) required for the propagation of feature annotation.</text>
</comment>
<evidence type="ECO:0000259" key="11">
    <source>
        <dbReference type="Pfam" id="PF08544"/>
    </source>
</evidence>
<dbReference type="InterPro" id="IPR036554">
    <property type="entry name" value="GHMP_kinase_C_sf"/>
</dbReference>
<dbReference type="EC" id="2.7.1.148" evidence="2 9"/>
<dbReference type="PIRSF" id="PIRSF010376">
    <property type="entry name" value="IspE"/>
    <property type="match status" value="1"/>
</dbReference>
<keyword evidence="7 9" id="KW-0067">ATP-binding</keyword>
<evidence type="ECO:0000256" key="2">
    <source>
        <dbReference type="ARBA" id="ARBA00012052"/>
    </source>
</evidence>
<protein>
    <recommendedName>
        <fullName evidence="3 9">4-diphosphocytidyl-2-C-methyl-D-erythritol kinase</fullName>
        <shortName evidence="9">CMK</shortName>
        <ecNumber evidence="2 9">2.7.1.148</ecNumber>
    </recommendedName>
    <alternativeName>
        <fullName evidence="8 9">4-(cytidine-5'-diphospho)-2-C-methyl-D-erythritol kinase</fullName>
    </alternativeName>
</protein>
<dbReference type="PANTHER" id="PTHR43527:SF2">
    <property type="entry name" value="4-DIPHOSPHOCYTIDYL-2-C-METHYL-D-ERYTHRITOL KINASE, CHLOROPLASTIC"/>
    <property type="match status" value="1"/>
</dbReference>
<gene>
    <name evidence="9 12" type="primary">ispE</name>
    <name evidence="12" type="ORF">COS50_01550</name>
</gene>
<dbReference type="Pfam" id="PF00288">
    <property type="entry name" value="GHMP_kinases_N"/>
    <property type="match status" value="1"/>
</dbReference>
<comment type="catalytic activity">
    <reaction evidence="9">
        <text>4-CDP-2-C-methyl-D-erythritol + ATP = 4-CDP-2-C-methyl-D-erythritol 2-phosphate + ADP + H(+)</text>
        <dbReference type="Rhea" id="RHEA:18437"/>
        <dbReference type="ChEBI" id="CHEBI:15378"/>
        <dbReference type="ChEBI" id="CHEBI:30616"/>
        <dbReference type="ChEBI" id="CHEBI:57823"/>
        <dbReference type="ChEBI" id="CHEBI:57919"/>
        <dbReference type="ChEBI" id="CHEBI:456216"/>
        <dbReference type="EC" id="2.7.1.148"/>
    </reaction>
</comment>
<dbReference type="GO" id="GO:0016114">
    <property type="term" value="P:terpenoid biosynthetic process"/>
    <property type="evidence" value="ECO:0007669"/>
    <property type="project" value="UniProtKB-UniRule"/>
</dbReference>
<evidence type="ECO:0000313" key="13">
    <source>
        <dbReference type="Proteomes" id="UP000230673"/>
    </source>
</evidence>
<evidence type="ECO:0000256" key="1">
    <source>
        <dbReference type="ARBA" id="ARBA00009684"/>
    </source>
</evidence>
<comment type="function">
    <text evidence="9">Catalyzes the phosphorylation of the position 2 hydroxy group of 4-diphosphocytidyl-2C-methyl-D-erythritol.</text>
</comment>
<keyword evidence="6 9" id="KW-0418">Kinase</keyword>
<dbReference type="Gene3D" id="3.30.230.10">
    <property type="match status" value="1"/>
</dbReference>
<feature type="active site" evidence="9">
    <location>
        <position position="9"/>
    </location>
</feature>
<keyword evidence="5 9" id="KW-0547">Nucleotide-binding</keyword>
<name>A0A2M7BXA5_9BACT</name>
<dbReference type="Pfam" id="PF08544">
    <property type="entry name" value="GHMP_kinases_C"/>
    <property type="match status" value="1"/>
</dbReference>
<dbReference type="InterPro" id="IPR014721">
    <property type="entry name" value="Ribsml_uS5_D2-typ_fold_subgr"/>
</dbReference>
<keyword evidence="4 9" id="KW-0808">Transferase</keyword>
<evidence type="ECO:0000313" key="12">
    <source>
        <dbReference type="EMBL" id="PIV11182.1"/>
    </source>
</evidence>
<dbReference type="Proteomes" id="UP000230673">
    <property type="component" value="Unassembled WGS sequence"/>
</dbReference>
<accession>A0A2M7BXA5</accession>
<feature type="domain" description="GHMP kinase N-terminal" evidence="10">
    <location>
        <begin position="64"/>
        <end position="143"/>
    </location>
</feature>
<dbReference type="HAMAP" id="MF_00061">
    <property type="entry name" value="IspE"/>
    <property type="match status" value="1"/>
</dbReference>
<dbReference type="SUPFAM" id="SSF55060">
    <property type="entry name" value="GHMP Kinase, C-terminal domain"/>
    <property type="match status" value="1"/>
</dbReference>
<comment type="pathway">
    <text evidence="9">Isoprenoid biosynthesis; isopentenyl diphosphate biosynthesis via DXP pathway; isopentenyl diphosphate from 1-deoxy-D-xylulose 5-phosphate: step 3/6.</text>
</comment>